<evidence type="ECO:0000256" key="1">
    <source>
        <dbReference type="SAM" id="Phobius"/>
    </source>
</evidence>
<proteinExistence type="predicted"/>
<keyword evidence="4" id="KW-1185">Reference proteome</keyword>
<keyword evidence="1" id="KW-1133">Transmembrane helix</keyword>
<protein>
    <submittedName>
        <fullName evidence="3">TadE/TadG family type IV pilus assembly protein</fullName>
    </submittedName>
</protein>
<feature type="domain" description="TadE-like" evidence="2">
    <location>
        <begin position="7"/>
        <end position="49"/>
    </location>
</feature>
<name>A0ABW4LJ40_9BACI</name>
<dbReference type="EMBL" id="JBHUEM010000003">
    <property type="protein sequence ID" value="MFD1735257.1"/>
    <property type="molecule type" value="Genomic_DNA"/>
</dbReference>
<dbReference type="RefSeq" id="WP_377926360.1">
    <property type="nucleotide sequence ID" value="NZ_JBHUEM010000003.1"/>
</dbReference>
<sequence length="127" mass="13949">MVRNEKGQSLVETALVLPILLLLIVGIIDFGRVLYFYSHLQLATQETARLGGLGKTDIEITDFARDYIDIGDPAQLSITITPNQASRTSGDYVTVNLEFPVTLITPIISSLVPNPVRIHADSTIRVE</sequence>
<accession>A0ABW4LJ40</accession>
<comment type="caution">
    <text evidence="3">The sequence shown here is derived from an EMBL/GenBank/DDBJ whole genome shotgun (WGS) entry which is preliminary data.</text>
</comment>
<organism evidence="3 4">
    <name type="scientific">Bacillus salitolerans</name>
    <dbReference type="NCBI Taxonomy" id="1437434"/>
    <lineage>
        <taxon>Bacteria</taxon>
        <taxon>Bacillati</taxon>
        <taxon>Bacillota</taxon>
        <taxon>Bacilli</taxon>
        <taxon>Bacillales</taxon>
        <taxon>Bacillaceae</taxon>
        <taxon>Bacillus</taxon>
    </lineage>
</organism>
<dbReference type="Proteomes" id="UP001597214">
    <property type="component" value="Unassembled WGS sequence"/>
</dbReference>
<keyword evidence="1" id="KW-0472">Membrane</keyword>
<evidence type="ECO:0000313" key="4">
    <source>
        <dbReference type="Proteomes" id="UP001597214"/>
    </source>
</evidence>
<evidence type="ECO:0000313" key="3">
    <source>
        <dbReference type="EMBL" id="MFD1735257.1"/>
    </source>
</evidence>
<gene>
    <name evidence="3" type="ORF">ACFSCX_01640</name>
</gene>
<evidence type="ECO:0000259" key="2">
    <source>
        <dbReference type="Pfam" id="PF07811"/>
    </source>
</evidence>
<reference evidence="4" key="1">
    <citation type="journal article" date="2019" name="Int. J. Syst. Evol. Microbiol.">
        <title>The Global Catalogue of Microorganisms (GCM) 10K type strain sequencing project: providing services to taxonomists for standard genome sequencing and annotation.</title>
        <authorList>
            <consortium name="The Broad Institute Genomics Platform"/>
            <consortium name="The Broad Institute Genome Sequencing Center for Infectious Disease"/>
            <person name="Wu L."/>
            <person name="Ma J."/>
        </authorList>
    </citation>
    <scope>NUCLEOTIDE SEQUENCE [LARGE SCALE GENOMIC DNA]</scope>
    <source>
        <strain evidence="4">CCUG 49339</strain>
    </source>
</reference>
<dbReference type="Pfam" id="PF07811">
    <property type="entry name" value="TadE"/>
    <property type="match status" value="1"/>
</dbReference>
<feature type="transmembrane region" description="Helical" evidence="1">
    <location>
        <begin position="15"/>
        <end position="35"/>
    </location>
</feature>
<dbReference type="InterPro" id="IPR012495">
    <property type="entry name" value="TadE-like_dom"/>
</dbReference>
<keyword evidence="1" id="KW-0812">Transmembrane</keyword>